<sequence length="148" mass="16265">MDHGSGQSKAIELGGGAYGTSSRKQFVFERLTNRRASHRTVYGIRPYSHGTVTGDGWSVYRTVKALRTRLTTTHTAVFIRLLTGNGISVYRPCLGKVFCQTERIRYPYDGTRTTVLYGDGKAAAVDDDSGAEQLGWNLKNARGMTGII</sequence>
<dbReference type="RefSeq" id="XP_060340181.1">
    <property type="nucleotide sequence ID" value="XM_060469133.1"/>
</dbReference>
<keyword evidence="2" id="KW-1185">Reference proteome</keyword>
<dbReference type="GeneID" id="85352681"/>
<dbReference type="Proteomes" id="UP001175211">
    <property type="component" value="Unassembled WGS sequence"/>
</dbReference>
<dbReference type="EMBL" id="JAUEPS010000001">
    <property type="protein sequence ID" value="KAK0470388.1"/>
    <property type="molecule type" value="Genomic_DNA"/>
</dbReference>
<reference evidence="1" key="1">
    <citation type="submission" date="2023-06" db="EMBL/GenBank/DDBJ databases">
        <authorList>
            <consortium name="Lawrence Berkeley National Laboratory"/>
            <person name="Ahrendt S."/>
            <person name="Sahu N."/>
            <person name="Indic B."/>
            <person name="Wong-Bajracharya J."/>
            <person name="Merenyi Z."/>
            <person name="Ke H.-M."/>
            <person name="Monk M."/>
            <person name="Kocsube S."/>
            <person name="Drula E."/>
            <person name="Lipzen A."/>
            <person name="Balint B."/>
            <person name="Henrissat B."/>
            <person name="Andreopoulos B."/>
            <person name="Martin F.M."/>
            <person name="Harder C.B."/>
            <person name="Rigling D."/>
            <person name="Ford K.L."/>
            <person name="Foster G.D."/>
            <person name="Pangilinan J."/>
            <person name="Papanicolaou A."/>
            <person name="Barry K."/>
            <person name="LaButti K."/>
            <person name="Viragh M."/>
            <person name="Koriabine M."/>
            <person name="Yan M."/>
            <person name="Riley R."/>
            <person name="Champramary S."/>
            <person name="Plett K.L."/>
            <person name="Tsai I.J."/>
            <person name="Slot J."/>
            <person name="Sipos G."/>
            <person name="Plett J."/>
            <person name="Nagy L.G."/>
            <person name="Grigoriev I.V."/>
        </authorList>
    </citation>
    <scope>NUCLEOTIDE SEQUENCE</scope>
    <source>
        <strain evidence="1">CCBAS 213</strain>
    </source>
</reference>
<gene>
    <name evidence="1" type="ORF">EV420DRAFT_1473441</name>
</gene>
<accession>A0AA39NRA8</accession>
<evidence type="ECO:0000313" key="2">
    <source>
        <dbReference type="Proteomes" id="UP001175211"/>
    </source>
</evidence>
<evidence type="ECO:0000313" key="1">
    <source>
        <dbReference type="EMBL" id="KAK0470388.1"/>
    </source>
</evidence>
<protein>
    <submittedName>
        <fullName evidence="1">Uncharacterized protein</fullName>
    </submittedName>
</protein>
<organism evidence="1 2">
    <name type="scientific">Armillaria tabescens</name>
    <name type="common">Ringless honey mushroom</name>
    <name type="synonym">Agaricus tabescens</name>
    <dbReference type="NCBI Taxonomy" id="1929756"/>
    <lineage>
        <taxon>Eukaryota</taxon>
        <taxon>Fungi</taxon>
        <taxon>Dikarya</taxon>
        <taxon>Basidiomycota</taxon>
        <taxon>Agaricomycotina</taxon>
        <taxon>Agaricomycetes</taxon>
        <taxon>Agaricomycetidae</taxon>
        <taxon>Agaricales</taxon>
        <taxon>Marasmiineae</taxon>
        <taxon>Physalacriaceae</taxon>
        <taxon>Desarmillaria</taxon>
    </lineage>
</organism>
<comment type="caution">
    <text evidence="1">The sequence shown here is derived from an EMBL/GenBank/DDBJ whole genome shotgun (WGS) entry which is preliminary data.</text>
</comment>
<name>A0AA39NRA8_ARMTA</name>
<proteinExistence type="predicted"/>
<dbReference type="AlphaFoldDB" id="A0AA39NRA8"/>